<dbReference type="Ensembl" id="ENSCMIT00000006160.1">
    <property type="protein sequence ID" value="ENSCMIP00000005961.1"/>
    <property type="gene ID" value="ENSCMIG00000003434.1"/>
</dbReference>
<dbReference type="GO" id="GO:0005737">
    <property type="term" value="C:cytoplasm"/>
    <property type="evidence" value="ECO:0007669"/>
    <property type="project" value="TreeGrafter"/>
</dbReference>
<evidence type="ECO:0000256" key="4">
    <source>
        <dbReference type="ARBA" id="ARBA00022553"/>
    </source>
</evidence>
<dbReference type="PANTHER" id="PTHR13924">
    <property type="entry name" value="TRANSFORMING ACIDIC COILED-COIL CONTAINING PROTEIN 1/2"/>
    <property type="match status" value="1"/>
</dbReference>
<reference evidence="10" key="3">
    <citation type="journal article" date="2014" name="Nature">
        <title>Elephant shark genome provides unique insights into gnathostome evolution.</title>
        <authorList>
            <consortium name="International Elephant Shark Genome Sequencing Consortium"/>
            <person name="Venkatesh B."/>
            <person name="Lee A.P."/>
            <person name="Ravi V."/>
            <person name="Maurya A.K."/>
            <person name="Lian M.M."/>
            <person name="Swann J.B."/>
            <person name="Ohta Y."/>
            <person name="Flajnik M.F."/>
            <person name="Sutoh Y."/>
            <person name="Kasahara M."/>
            <person name="Hoon S."/>
            <person name="Gangu V."/>
            <person name="Roy S.W."/>
            <person name="Irimia M."/>
            <person name="Korzh V."/>
            <person name="Kondrychyn I."/>
            <person name="Lim Z.W."/>
            <person name="Tay B.H."/>
            <person name="Tohari S."/>
            <person name="Kong K.W."/>
            <person name="Ho S."/>
            <person name="Lorente-Galdos B."/>
            <person name="Quilez J."/>
            <person name="Marques-Bonet T."/>
            <person name="Raney B.J."/>
            <person name="Ingham P.W."/>
            <person name="Tay A."/>
            <person name="Hillier L.W."/>
            <person name="Minx P."/>
            <person name="Boehm T."/>
            <person name="Wilson R.K."/>
            <person name="Brenner S."/>
            <person name="Warren W.C."/>
        </authorList>
    </citation>
    <scope>NUCLEOTIDE SEQUENCE [LARGE SCALE GENOMIC DNA]</scope>
</reference>
<evidence type="ECO:0000313" key="9">
    <source>
        <dbReference type="Ensembl" id="ENSCMIP00000005961.1"/>
    </source>
</evidence>
<dbReference type="GeneTree" id="ENSGT00940000157052"/>
<evidence type="ECO:0000313" key="10">
    <source>
        <dbReference type="Proteomes" id="UP000314986"/>
    </source>
</evidence>
<evidence type="ECO:0000256" key="5">
    <source>
        <dbReference type="ARBA" id="ARBA00023054"/>
    </source>
</evidence>
<dbReference type="Gene3D" id="1.20.5.1700">
    <property type="match status" value="1"/>
</dbReference>
<evidence type="ECO:0000259" key="8">
    <source>
        <dbReference type="Pfam" id="PF05010"/>
    </source>
</evidence>
<comment type="subcellular location">
    <subcellularLocation>
        <location evidence="1">Cytoplasm</location>
        <location evidence="1">Cytoskeleton</location>
    </subcellularLocation>
</comment>
<accession>A0A4W3GQU5</accession>
<name>A0A4W3GQU5_CALMI</name>
<keyword evidence="10" id="KW-1185">Reference proteome</keyword>
<evidence type="ECO:0000256" key="3">
    <source>
        <dbReference type="ARBA" id="ARBA00022490"/>
    </source>
</evidence>
<evidence type="ECO:0000256" key="6">
    <source>
        <dbReference type="ARBA" id="ARBA00023212"/>
    </source>
</evidence>
<protein>
    <recommendedName>
        <fullName evidence="8">Transforming acidic coiled-coil-containing protein C-terminal domain-containing protein</fullName>
    </recommendedName>
</protein>
<dbReference type="InParanoid" id="A0A4W3GQU5"/>
<evidence type="ECO:0000256" key="2">
    <source>
        <dbReference type="ARBA" id="ARBA00009423"/>
    </source>
</evidence>
<dbReference type="GO" id="GO:0005856">
    <property type="term" value="C:cytoskeleton"/>
    <property type="evidence" value="ECO:0007669"/>
    <property type="project" value="UniProtKB-SubCell"/>
</dbReference>
<feature type="domain" description="Transforming acidic coiled-coil-containing protein C-terminal" evidence="8">
    <location>
        <begin position="20"/>
        <end position="98"/>
    </location>
</feature>
<sequence length="137" mass="15567">SKRCSVGSEKTLNIDVLHPKNEEVLKKCAQDYLARVKQEEARYQALKLHAEEKLDKANEEIAQVRGKASAEGAAMQASLRKEQMKVDSLDRTIQQKVKRLRGQGSFNALFSARPHTNTSYSYDTMLYHWPCSPLLES</sequence>
<reference evidence="10" key="2">
    <citation type="journal article" date="2007" name="PLoS Biol.">
        <title>Survey sequencing and comparative analysis of the elephant shark (Callorhinchus milii) genome.</title>
        <authorList>
            <person name="Venkatesh B."/>
            <person name="Kirkness E.F."/>
            <person name="Loh Y.H."/>
            <person name="Halpern A.L."/>
            <person name="Lee A.P."/>
            <person name="Johnson J."/>
            <person name="Dandona N."/>
            <person name="Viswanathan L.D."/>
            <person name="Tay A."/>
            <person name="Venter J.C."/>
            <person name="Strausberg R.L."/>
            <person name="Brenner S."/>
        </authorList>
    </citation>
    <scope>NUCLEOTIDE SEQUENCE [LARGE SCALE GENOMIC DNA]</scope>
</reference>
<dbReference type="GO" id="GO:0007097">
    <property type="term" value="P:nuclear migration"/>
    <property type="evidence" value="ECO:0007669"/>
    <property type="project" value="TreeGrafter"/>
</dbReference>
<organism evidence="9 10">
    <name type="scientific">Callorhinchus milii</name>
    <name type="common">Ghost shark</name>
    <dbReference type="NCBI Taxonomy" id="7868"/>
    <lineage>
        <taxon>Eukaryota</taxon>
        <taxon>Metazoa</taxon>
        <taxon>Chordata</taxon>
        <taxon>Craniata</taxon>
        <taxon>Vertebrata</taxon>
        <taxon>Chondrichthyes</taxon>
        <taxon>Holocephali</taxon>
        <taxon>Chimaeriformes</taxon>
        <taxon>Callorhinchidae</taxon>
        <taxon>Callorhinchus</taxon>
    </lineage>
</organism>
<comment type="similarity">
    <text evidence="2">Belongs to the TACC family.</text>
</comment>
<dbReference type="GO" id="GO:0021987">
    <property type="term" value="P:cerebral cortex development"/>
    <property type="evidence" value="ECO:0007669"/>
    <property type="project" value="TreeGrafter"/>
</dbReference>
<dbReference type="Proteomes" id="UP000314986">
    <property type="component" value="Unassembled WGS sequence"/>
</dbReference>
<keyword evidence="6" id="KW-0206">Cytoskeleton</keyword>
<keyword evidence="4" id="KW-0597">Phosphoprotein</keyword>
<evidence type="ECO:0000256" key="1">
    <source>
        <dbReference type="ARBA" id="ARBA00004245"/>
    </source>
</evidence>
<dbReference type="AlphaFoldDB" id="A0A4W3GQU5"/>
<dbReference type="STRING" id="7868.ENSCMIP00000005961"/>
<reference evidence="10" key="1">
    <citation type="journal article" date="2006" name="Science">
        <title>Ancient noncoding elements conserved in the human genome.</title>
        <authorList>
            <person name="Venkatesh B."/>
            <person name="Kirkness E.F."/>
            <person name="Loh Y.H."/>
            <person name="Halpern A.L."/>
            <person name="Lee A.P."/>
            <person name="Johnson J."/>
            <person name="Dandona N."/>
            <person name="Viswanathan L.D."/>
            <person name="Tay A."/>
            <person name="Venter J.C."/>
            <person name="Strausberg R.L."/>
            <person name="Brenner S."/>
        </authorList>
    </citation>
    <scope>NUCLEOTIDE SEQUENCE [LARGE SCALE GENOMIC DNA]</scope>
</reference>
<feature type="coiled-coil region" evidence="7">
    <location>
        <begin position="29"/>
        <end position="67"/>
    </location>
</feature>
<dbReference type="PANTHER" id="PTHR13924:SF10">
    <property type="entry name" value="TRANSFORMING ACIDIC COILED-COIL PROTEIN, ISOFORM K"/>
    <property type="match status" value="1"/>
</dbReference>
<dbReference type="GO" id="GO:0007052">
    <property type="term" value="P:mitotic spindle organization"/>
    <property type="evidence" value="ECO:0007669"/>
    <property type="project" value="InterPro"/>
</dbReference>
<reference evidence="9" key="5">
    <citation type="submission" date="2025-09" db="UniProtKB">
        <authorList>
            <consortium name="Ensembl"/>
        </authorList>
    </citation>
    <scope>IDENTIFICATION</scope>
</reference>
<dbReference type="InterPro" id="IPR039915">
    <property type="entry name" value="TACC"/>
</dbReference>
<keyword evidence="3" id="KW-0963">Cytoplasm</keyword>
<evidence type="ECO:0000256" key="7">
    <source>
        <dbReference type="SAM" id="Coils"/>
    </source>
</evidence>
<reference evidence="9" key="4">
    <citation type="submission" date="2025-08" db="UniProtKB">
        <authorList>
            <consortium name="Ensembl"/>
        </authorList>
    </citation>
    <scope>IDENTIFICATION</scope>
</reference>
<dbReference type="Pfam" id="PF05010">
    <property type="entry name" value="TACC_C"/>
    <property type="match status" value="1"/>
</dbReference>
<proteinExistence type="inferred from homology"/>
<dbReference type="InterPro" id="IPR007707">
    <property type="entry name" value="TACC_C"/>
</dbReference>
<keyword evidence="5 7" id="KW-0175">Coiled coil</keyword>